<comment type="similarity">
    <text evidence="4">Belongs to the Ahb/Nir family.</text>
</comment>
<comment type="catalytic activity">
    <reaction evidence="6">
        <text>siroheme + 2 H(+) = 12,18-didecarboxysiroheme + 2 CO2</text>
        <dbReference type="Rhea" id="RHEA:19093"/>
        <dbReference type="ChEBI" id="CHEBI:15378"/>
        <dbReference type="ChEBI" id="CHEBI:16526"/>
        <dbReference type="ChEBI" id="CHEBI:60052"/>
        <dbReference type="ChEBI" id="CHEBI:140497"/>
        <dbReference type="EC" id="4.1.1.111"/>
    </reaction>
</comment>
<dbReference type="EC" id="4.1.1.111" evidence="5"/>
<gene>
    <name evidence="9" type="ORF">DSM19430T_10300</name>
</gene>
<dbReference type="Pfam" id="PF22451">
    <property type="entry name" value="NirdL-like_HTH"/>
    <property type="match status" value="1"/>
</dbReference>
<evidence type="ECO:0000313" key="9">
    <source>
        <dbReference type="EMBL" id="GFM36346.1"/>
    </source>
</evidence>
<feature type="domain" description="Siroheme decarboxylase NirL-like HTH" evidence="8">
    <location>
        <begin position="10"/>
        <end position="56"/>
    </location>
</feature>
<dbReference type="InterPro" id="IPR040523">
    <property type="entry name" value="AsnC_trans_reg2"/>
</dbReference>
<evidence type="ECO:0000256" key="3">
    <source>
        <dbReference type="ARBA" id="ARBA00023239"/>
    </source>
</evidence>
<dbReference type="NCBIfam" id="NF040707">
    <property type="entry name" value="Siroheme_Dcarb_AhbB"/>
    <property type="match status" value="1"/>
</dbReference>
<evidence type="ECO:0000256" key="2">
    <source>
        <dbReference type="ARBA" id="ARBA00023133"/>
    </source>
</evidence>
<evidence type="ECO:0000259" key="8">
    <source>
        <dbReference type="Pfam" id="PF22451"/>
    </source>
</evidence>
<feature type="domain" description="Siroheme decarboxylase AsnC-like ligand binding" evidence="7">
    <location>
        <begin position="66"/>
        <end position="152"/>
    </location>
</feature>
<keyword evidence="3" id="KW-0456">Lyase</keyword>
<reference evidence="9 10" key="1">
    <citation type="submission" date="2020-05" db="EMBL/GenBank/DDBJ databases">
        <title>Draft genome sequence of Desulfovibrio psychrotolerans JS1T.</title>
        <authorList>
            <person name="Ueno A."/>
            <person name="Tamazawa S."/>
            <person name="Tamamura S."/>
            <person name="Murakami T."/>
            <person name="Kiyama T."/>
            <person name="Inomata H."/>
            <person name="Amano Y."/>
            <person name="Miyakawa K."/>
            <person name="Tamaki H."/>
            <person name="Naganuma T."/>
            <person name="Kaneko K."/>
        </authorList>
    </citation>
    <scope>NUCLEOTIDE SEQUENCE [LARGE SCALE GENOMIC DNA]</scope>
    <source>
        <strain evidence="9 10">JS1</strain>
    </source>
</reference>
<evidence type="ECO:0000256" key="5">
    <source>
        <dbReference type="ARBA" id="ARBA00023471"/>
    </source>
</evidence>
<protein>
    <recommendedName>
        <fullName evidence="5">siroheme decarboxylase</fullName>
        <ecNumber evidence="5">4.1.1.111</ecNumber>
    </recommendedName>
</protein>
<proteinExistence type="inferred from homology"/>
<dbReference type="Gene3D" id="3.30.70.3460">
    <property type="match status" value="1"/>
</dbReference>
<organism evidence="9 10">
    <name type="scientific">Desulfovibrio psychrotolerans</name>
    <dbReference type="NCBI Taxonomy" id="415242"/>
    <lineage>
        <taxon>Bacteria</taxon>
        <taxon>Pseudomonadati</taxon>
        <taxon>Thermodesulfobacteriota</taxon>
        <taxon>Desulfovibrionia</taxon>
        <taxon>Desulfovibrionales</taxon>
        <taxon>Desulfovibrionaceae</taxon>
        <taxon>Desulfovibrio</taxon>
    </lineage>
</organism>
<keyword evidence="10" id="KW-1185">Reference proteome</keyword>
<dbReference type="AlphaFoldDB" id="A0A7J0BRK7"/>
<dbReference type="InterPro" id="IPR053431">
    <property type="entry name" value="AhbB-like"/>
</dbReference>
<dbReference type="GO" id="GO:0016829">
    <property type="term" value="F:lyase activity"/>
    <property type="evidence" value="ECO:0007669"/>
    <property type="project" value="UniProtKB-KW"/>
</dbReference>
<sequence length="159" mass="18470">MAKTEFTDIEKRILHIVQADLPDSLTPYADIAREVGTDEETVLGLIRQMKEEGTIRRFGVSLKHQKAGYNHNAMVAWIIAEDRIDAAGEHAALHPLISHCYYRPTSHPEWPYTLFTMIHGRHETEYLEVIEQLRRETELEEYAVLTSLKELKKISMTYF</sequence>
<dbReference type="PANTHER" id="PTHR43413">
    <property type="entry name" value="TRANSCRIPTIONAL REGULATOR, ASNC FAMILY"/>
    <property type="match status" value="1"/>
</dbReference>
<evidence type="ECO:0000256" key="1">
    <source>
        <dbReference type="ARBA" id="ARBA00004744"/>
    </source>
</evidence>
<accession>A0A7J0BRK7</accession>
<evidence type="ECO:0000256" key="6">
    <source>
        <dbReference type="ARBA" id="ARBA00048470"/>
    </source>
</evidence>
<name>A0A7J0BRK7_9BACT</name>
<dbReference type="Proteomes" id="UP000503820">
    <property type="component" value="Unassembled WGS sequence"/>
</dbReference>
<dbReference type="RefSeq" id="WP_174409023.1">
    <property type="nucleotide sequence ID" value="NZ_BLVP01000005.1"/>
</dbReference>
<dbReference type="EMBL" id="BLVP01000005">
    <property type="protein sequence ID" value="GFM36346.1"/>
    <property type="molecule type" value="Genomic_DNA"/>
</dbReference>
<dbReference type="PANTHER" id="PTHR43413:SF1">
    <property type="entry name" value="SIROHEME DECARBOXYLASE NIRL SUBUNIT"/>
    <property type="match status" value="1"/>
</dbReference>
<keyword evidence="2" id="KW-0350">Heme biosynthesis</keyword>
<dbReference type="InterPro" id="IPR053953">
    <property type="entry name" value="NirdL-like_HTH"/>
</dbReference>
<comment type="caution">
    <text evidence="9">The sequence shown here is derived from an EMBL/GenBank/DDBJ whole genome shotgun (WGS) entry which is preliminary data.</text>
</comment>
<dbReference type="GO" id="GO:0006783">
    <property type="term" value="P:heme biosynthetic process"/>
    <property type="evidence" value="ECO:0007669"/>
    <property type="project" value="UniProtKB-KW"/>
</dbReference>
<comment type="pathway">
    <text evidence="1">Porphyrin-containing compound metabolism; protoheme biosynthesis.</text>
</comment>
<evidence type="ECO:0000256" key="4">
    <source>
        <dbReference type="ARBA" id="ARBA00023457"/>
    </source>
</evidence>
<evidence type="ECO:0000259" key="7">
    <source>
        <dbReference type="Pfam" id="PF17805"/>
    </source>
</evidence>
<dbReference type="UniPathway" id="UPA00252"/>
<dbReference type="Pfam" id="PF17805">
    <property type="entry name" value="AsnC_trans_reg2"/>
    <property type="match status" value="1"/>
</dbReference>
<dbReference type="InterPro" id="IPR036390">
    <property type="entry name" value="WH_DNA-bd_sf"/>
</dbReference>
<evidence type="ECO:0000313" key="10">
    <source>
        <dbReference type="Proteomes" id="UP000503820"/>
    </source>
</evidence>
<dbReference type="InterPro" id="IPR050684">
    <property type="entry name" value="HTH-Siroheme_Decarb"/>
</dbReference>
<dbReference type="SUPFAM" id="SSF46785">
    <property type="entry name" value="Winged helix' DNA-binding domain"/>
    <property type="match status" value="1"/>
</dbReference>